<dbReference type="EMBL" id="WPHR01000005">
    <property type="protein sequence ID" value="MUZ72953.1"/>
    <property type="molecule type" value="Genomic_DNA"/>
</dbReference>
<dbReference type="AlphaFoldDB" id="A0A6L6VBB1"/>
<evidence type="ECO:0000313" key="3">
    <source>
        <dbReference type="Proteomes" id="UP000477951"/>
    </source>
</evidence>
<reference evidence="2 3" key="1">
    <citation type="submission" date="2019-12" db="EMBL/GenBank/DDBJ databases">
        <title>Whole-genome sequencing of Allorhizobium vitis.</title>
        <authorList>
            <person name="Gan H.M."/>
            <person name="Szegedi E."/>
            <person name="Burr T."/>
            <person name="Savka M.A."/>
        </authorList>
    </citation>
    <scope>NUCLEOTIDE SEQUENCE [LARGE SCALE GENOMIC DNA]</scope>
    <source>
        <strain evidence="2 3">CG516</strain>
    </source>
</reference>
<feature type="compositionally biased region" description="Low complexity" evidence="1">
    <location>
        <begin position="9"/>
        <end position="20"/>
    </location>
</feature>
<proteinExistence type="predicted"/>
<dbReference type="RefSeq" id="WP_156614538.1">
    <property type="nucleotide sequence ID" value="NZ_WPHR01000005.1"/>
</dbReference>
<feature type="compositionally biased region" description="Basic and acidic residues" evidence="1">
    <location>
        <begin position="21"/>
        <end position="42"/>
    </location>
</feature>
<evidence type="ECO:0000256" key="1">
    <source>
        <dbReference type="SAM" id="MobiDB-lite"/>
    </source>
</evidence>
<name>A0A6L6VBB1_AGRVI</name>
<evidence type="ECO:0000313" key="2">
    <source>
        <dbReference type="EMBL" id="MUZ72953.1"/>
    </source>
</evidence>
<organism evidence="2 3">
    <name type="scientific">Agrobacterium vitis</name>
    <name type="common">Rhizobium vitis</name>
    <dbReference type="NCBI Taxonomy" id="373"/>
    <lineage>
        <taxon>Bacteria</taxon>
        <taxon>Pseudomonadati</taxon>
        <taxon>Pseudomonadota</taxon>
        <taxon>Alphaproteobacteria</taxon>
        <taxon>Hyphomicrobiales</taxon>
        <taxon>Rhizobiaceae</taxon>
        <taxon>Rhizobium/Agrobacterium group</taxon>
        <taxon>Agrobacterium</taxon>
    </lineage>
</organism>
<gene>
    <name evidence="2" type="ORF">GOZ90_09685</name>
</gene>
<comment type="caution">
    <text evidence="2">The sequence shown here is derived from an EMBL/GenBank/DDBJ whole genome shotgun (WGS) entry which is preliminary data.</text>
</comment>
<dbReference type="Proteomes" id="UP000477951">
    <property type="component" value="Unassembled WGS sequence"/>
</dbReference>
<feature type="region of interest" description="Disordered" evidence="1">
    <location>
        <begin position="1"/>
        <end position="77"/>
    </location>
</feature>
<accession>A0A6L6VBB1</accession>
<sequence length="173" mass="18716">MANSHVKASTSDGSSPSPESSSEKGSPEMKTERSAPHADRQEISGIPIIATSSATPDLSDVITRPADADEGKRSKVTPVPMLPSEIVRIETAMFFAQVSDKTIRAWAAKDGIGRQASRHAPLQISLPALLMKADGDMDTLEVLRAGRRSNPIVAAYLDRAIDLLEEHRHRPLR</sequence>
<protein>
    <submittedName>
        <fullName evidence="2">Uncharacterized protein</fullName>
    </submittedName>
</protein>